<dbReference type="CDD" id="cd06171">
    <property type="entry name" value="Sigma70_r4"/>
    <property type="match status" value="1"/>
</dbReference>
<dbReference type="InterPro" id="IPR014284">
    <property type="entry name" value="RNA_pol_sigma-70_dom"/>
</dbReference>
<dbReference type="SUPFAM" id="SSF88659">
    <property type="entry name" value="Sigma3 and sigma4 domains of RNA polymerase sigma factors"/>
    <property type="match status" value="1"/>
</dbReference>
<dbReference type="PANTHER" id="PTHR43133:SF62">
    <property type="entry name" value="RNA POLYMERASE SIGMA FACTOR SIGZ"/>
    <property type="match status" value="1"/>
</dbReference>
<reference evidence="7" key="1">
    <citation type="submission" date="2023-09" db="EMBL/GenBank/DDBJ databases">
        <title>Undibacterium sp. 20NA77.5 isolated from freshwater.</title>
        <authorList>
            <person name="Le V."/>
            <person name="Ko S.-R."/>
            <person name="Ahn C.-Y."/>
            <person name="Oh H.-M."/>
        </authorList>
    </citation>
    <scope>NUCLEOTIDE SEQUENCE</scope>
    <source>
        <strain evidence="7">20NA77.5</strain>
    </source>
</reference>
<organism evidence="7 8">
    <name type="scientific">Undibacterium cyanobacteriorum</name>
    <dbReference type="NCBI Taxonomy" id="3073561"/>
    <lineage>
        <taxon>Bacteria</taxon>
        <taxon>Pseudomonadati</taxon>
        <taxon>Pseudomonadota</taxon>
        <taxon>Betaproteobacteria</taxon>
        <taxon>Burkholderiales</taxon>
        <taxon>Oxalobacteraceae</taxon>
        <taxon>Undibacterium</taxon>
    </lineage>
</organism>
<evidence type="ECO:0000256" key="3">
    <source>
        <dbReference type="ARBA" id="ARBA00023082"/>
    </source>
</evidence>
<dbReference type="Gene3D" id="1.10.1740.10">
    <property type="match status" value="1"/>
</dbReference>
<gene>
    <name evidence="7" type="ORF">RF679_02485</name>
</gene>
<evidence type="ECO:0000256" key="2">
    <source>
        <dbReference type="ARBA" id="ARBA00023015"/>
    </source>
</evidence>
<name>A0ABY9RK10_9BURK</name>
<keyword evidence="3" id="KW-0731">Sigma factor</keyword>
<dbReference type="InterPro" id="IPR039425">
    <property type="entry name" value="RNA_pol_sigma-70-like"/>
</dbReference>
<dbReference type="NCBIfam" id="TIGR02937">
    <property type="entry name" value="sigma70-ECF"/>
    <property type="match status" value="1"/>
</dbReference>
<evidence type="ECO:0000259" key="5">
    <source>
        <dbReference type="Pfam" id="PF04542"/>
    </source>
</evidence>
<feature type="domain" description="RNA polymerase sigma-70 region 2" evidence="5">
    <location>
        <begin position="18"/>
        <end position="82"/>
    </location>
</feature>
<dbReference type="InterPro" id="IPR013324">
    <property type="entry name" value="RNA_pol_sigma_r3/r4-like"/>
</dbReference>
<accession>A0ABY9RK10</accession>
<protein>
    <submittedName>
        <fullName evidence="7">Sigma-70 family RNA polymerase sigma factor</fullName>
    </submittedName>
</protein>
<evidence type="ECO:0000256" key="4">
    <source>
        <dbReference type="ARBA" id="ARBA00023163"/>
    </source>
</evidence>
<dbReference type="InterPro" id="IPR007627">
    <property type="entry name" value="RNA_pol_sigma70_r2"/>
</dbReference>
<evidence type="ECO:0000256" key="1">
    <source>
        <dbReference type="ARBA" id="ARBA00010641"/>
    </source>
</evidence>
<dbReference type="EMBL" id="CP133720">
    <property type="protein sequence ID" value="WMW81163.1"/>
    <property type="molecule type" value="Genomic_DNA"/>
</dbReference>
<comment type="similarity">
    <text evidence="1">Belongs to the sigma-70 factor family. ECF subfamily.</text>
</comment>
<keyword evidence="2" id="KW-0805">Transcription regulation</keyword>
<feature type="domain" description="RNA polymerase sigma factor 70 region 4 type 2" evidence="6">
    <location>
        <begin position="118"/>
        <end position="167"/>
    </location>
</feature>
<dbReference type="InterPro" id="IPR036388">
    <property type="entry name" value="WH-like_DNA-bd_sf"/>
</dbReference>
<keyword evidence="8" id="KW-1185">Reference proteome</keyword>
<proteinExistence type="inferred from homology"/>
<dbReference type="SUPFAM" id="SSF88946">
    <property type="entry name" value="Sigma2 domain of RNA polymerase sigma factors"/>
    <property type="match status" value="1"/>
</dbReference>
<dbReference type="Gene3D" id="1.10.10.10">
    <property type="entry name" value="Winged helix-like DNA-binding domain superfamily/Winged helix DNA-binding domain"/>
    <property type="match status" value="1"/>
</dbReference>
<keyword evidence="4" id="KW-0804">Transcription</keyword>
<dbReference type="InterPro" id="IPR013325">
    <property type="entry name" value="RNA_pol_sigma_r2"/>
</dbReference>
<evidence type="ECO:0000313" key="7">
    <source>
        <dbReference type="EMBL" id="WMW81163.1"/>
    </source>
</evidence>
<dbReference type="RefSeq" id="WP_309482653.1">
    <property type="nucleotide sequence ID" value="NZ_CP133720.1"/>
</dbReference>
<dbReference type="InterPro" id="IPR013249">
    <property type="entry name" value="RNA_pol_sigma70_r4_t2"/>
</dbReference>
<dbReference type="Pfam" id="PF08281">
    <property type="entry name" value="Sigma70_r4_2"/>
    <property type="match status" value="1"/>
</dbReference>
<dbReference type="PANTHER" id="PTHR43133">
    <property type="entry name" value="RNA POLYMERASE ECF-TYPE SIGMA FACTO"/>
    <property type="match status" value="1"/>
</dbReference>
<dbReference type="Proteomes" id="UP001181355">
    <property type="component" value="Chromosome"/>
</dbReference>
<sequence length="202" mass="22491">MGGKLAASVTNDLGIAYANLYQNLRSFLRRRVSDATIADDLVQDIFVKALVTDVSGRSIANVTAWLYTAARTTLIDYYRAQGDMRTNHTDIDELHEMDLNQLITKEDDIAIHAKLAECLRPFIDQLAPKYRDALIASDLDGTSLKHIADNEGVSLSAIKSRVSRGRIMLKEKLLACCHVEHQDGLVSDYYRHPKPACAKPCT</sequence>
<dbReference type="Pfam" id="PF04542">
    <property type="entry name" value="Sigma70_r2"/>
    <property type="match status" value="1"/>
</dbReference>
<evidence type="ECO:0000259" key="6">
    <source>
        <dbReference type="Pfam" id="PF08281"/>
    </source>
</evidence>
<evidence type="ECO:0000313" key="8">
    <source>
        <dbReference type="Proteomes" id="UP001181355"/>
    </source>
</evidence>